<evidence type="ECO:0000256" key="2">
    <source>
        <dbReference type="ARBA" id="ARBA00004664"/>
    </source>
</evidence>
<evidence type="ECO:0000256" key="9">
    <source>
        <dbReference type="HAMAP-Rule" id="MF_00135"/>
    </source>
</evidence>
<evidence type="ECO:0000256" key="4">
    <source>
        <dbReference type="ARBA" id="ARBA00022272"/>
    </source>
</evidence>
<gene>
    <name evidence="9" type="primary">trpF</name>
    <name evidence="11" type="ORF">BCY91_05220</name>
</gene>
<dbReference type="EMBL" id="MBTA01000023">
    <property type="protein sequence ID" value="RKD16273.1"/>
    <property type="molecule type" value="Genomic_DNA"/>
</dbReference>
<dbReference type="EC" id="5.3.1.24" evidence="3 9"/>
<evidence type="ECO:0000313" key="12">
    <source>
        <dbReference type="Proteomes" id="UP000283433"/>
    </source>
</evidence>
<evidence type="ECO:0000256" key="3">
    <source>
        <dbReference type="ARBA" id="ARBA00012572"/>
    </source>
</evidence>
<keyword evidence="8 9" id="KW-0413">Isomerase</keyword>
<name>A0A419S634_9SPHI</name>
<dbReference type="RefSeq" id="WP_120181774.1">
    <property type="nucleotide sequence ID" value="NZ_CBINCU010000010.1"/>
</dbReference>
<dbReference type="AlphaFoldDB" id="A0A419S634"/>
<dbReference type="InterPro" id="IPR013785">
    <property type="entry name" value="Aldolase_TIM"/>
</dbReference>
<sequence length="210" mass="23753">MRDLKIKVCGMRDPENIEALSVLMPDFMGFIFYPPSKRFIGLDFEKAHLKSIDKTIIKTAVFVNATLAEVLEFSKAYDMQAVQLHGSESPEFCEAVKEAGFFTIKAFGVDGNFDFGRLNAYESAVDAFLFDTKTELHGGSGKTFDWRILEKYQLNKPFFLSGGIDLPHLEQILTLNFPQLCALDLNSKFETEPGSKNINKLKTAFETLRR</sequence>
<accession>A0A419S634</accession>
<dbReference type="GO" id="GO:0000162">
    <property type="term" value="P:L-tryptophan biosynthetic process"/>
    <property type="evidence" value="ECO:0007669"/>
    <property type="project" value="UniProtKB-UniRule"/>
</dbReference>
<dbReference type="HAMAP" id="MF_00135">
    <property type="entry name" value="PRAI"/>
    <property type="match status" value="1"/>
</dbReference>
<dbReference type="Gene3D" id="3.20.20.70">
    <property type="entry name" value="Aldolase class I"/>
    <property type="match status" value="1"/>
</dbReference>
<dbReference type="Proteomes" id="UP000283433">
    <property type="component" value="Unassembled WGS sequence"/>
</dbReference>
<dbReference type="PANTHER" id="PTHR42894">
    <property type="entry name" value="N-(5'-PHOSPHORIBOSYL)ANTHRANILATE ISOMERASE"/>
    <property type="match status" value="1"/>
</dbReference>
<evidence type="ECO:0000256" key="5">
    <source>
        <dbReference type="ARBA" id="ARBA00022605"/>
    </source>
</evidence>
<evidence type="ECO:0000256" key="8">
    <source>
        <dbReference type="ARBA" id="ARBA00023235"/>
    </source>
</evidence>
<comment type="similarity">
    <text evidence="9">Belongs to the TrpF family.</text>
</comment>
<keyword evidence="6 9" id="KW-0822">Tryptophan biosynthesis</keyword>
<dbReference type="PANTHER" id="PTHR42894:SF1">
    <property type="entry name" value="N-(5'-PHOSPHORIBOSYL)ANTHRANILATE ISOMERASE"/>
    <property type="match status" value="1"/>
</dbReference>
<evidence type="ECO:0000313" key="11">
    <source>
        <dbReference type="EMBL" id="RKD16273.1"/>
    </source>
</evidence>
<keyword evidence="12" id="KW-1185">Reference proteome</keyword>
<dbReference type="SUPFAM" id="SSF51366">
    <property type="entry name" value="Ribulose-phoshate binding barrel"/>
    <property type="match status" value="1"/>
</dbReference>
<dbReference type="InterPro" id="IPR011060">
    <property type="entry name" value="RibuloseP-bd_barrel"/>
</dbReference>
<dbReference type="OrthoDB" id="9786954at2"/>
<evidence type="ECO:0000259" key="10">
    <source>
        <dbReference type="Pfam" id="PF00697"/>
    </source>
</evidence>
<dbReference type="InterPro" id="IPR001240">
    <property type="entry name" value="PRAI_dom"/>
</dbReference>
<comment type="pathway">
    <text evidence="2 9">Amino-acid biosynthesis; L-tryptophan biosynthesis; L-tryptophan from chorismate: step 3/5.</text>
</comment>
<comment type="catalytic activity">
    <reaction evidence="1 9">
        <text>N-(5-phospho-beta-D-ribosyl)anthranilate = 1-(2-carboxyphenylamino)-1-deoxy-D-ribulose 5-phosphate</text>
        <dbReference type="Rhea" id="RHEA:21540"/>
        <dbReference type="ChEBI" id="CHEBI:18277"/>
        <dbReference type="ChEBI" id="CHEBI:58613"/>
        <dbReference type="EC" id="5.3.1.24"/>
    </reaction>
</comment>
<dbReference type="CDD" id="cd00405">
    <property type="entry name" value="PRAI"/>
    <property type="match status" value="1"/>
</dbReference>
<evidence type="ECO:0000256" key="1">
    <source>
        <dbReference type="ARBA" id="ARBA00001164"/>
    </source>
</evidence>
<dbReference type="Pfam" id="PF00697">
    <property type="entry name" value="PRAI"/>
    <property type="match status" value="1"/>
</dbReference>
<dbReference type="GO" id="GO:0004640">
    <property type="term" value="F:phosphoribosylanthranilate isomerase activity"/>
    <property type="evidence" value="ECO:0007669"/>
    <property type="project" value="UniProtKB-UniRule"/>
</dbReference>
<comment type="caution">
    <text evidence="11">The sequence shown here is derived from an EMBL/GenBank/DDBJ whole genome shotgun (WGS) entry which is preliminary data.</text>
</comment>
<feature type="domain" description="N-(5'phosphoribosyl) anthranilate isomerase (PRAI)" evidence="10">
    <location>
        <begin position="7"/>
        <end position="206"/>
    </location>
</feature>
<reference evidence="11 12" key="1">
    <citation type="submission" date="2016-07" db="EMBL/GenBank/DDBJ databases">
        <title>Genome of Pelobium manganitolerans.</title>
        <authorList>
            <person name="Wu S."/>
            <person name="Wang G."/>
        </authorList>
    </citation>
    <scope>NUCLEOTIDE SEQUENCE [LARGE SCALE GENOMIC DNA]</scope>
    <source>
        <strain evidence="11 12">YS-25</strain>
    </source>
</reference>
<dbReference type="UniPathway" id="UPA00035">
    <property type="reaction ID" value="UER00042"/>
</dbReference>
<organism evidence="11 12">
    <name type="scientific">Pelobium manganitolerans</name>
    <dbReference type="NCBI Taxonomy" id="1842495"/>
    <lineage>
        <taxon>Bacteria</taxon>
        <taxon>Pseudomonadati</taxon>
        <taxon>Bacteroidota</taxon>
        <taxon>Sphingobacteriia</taxon>
        <taxon>Sphingobacteriales</taxon>
        <taxon>Sphingobacteriaceae</taxon>
        <taxon>Pelobium</taxon>
    </lineage>
</organism>
<protein>
    <recommendedName>
        <fullName evidence="4 9">N-(5'-phosphoribosyl)anthranilate isomerase</fullName>
        <shortName evidence="9">PRAI</shortName>
        <ecNumber evidence="3 9">5.3.1.24</ecNumber>
    </recommendedName>
</protein>
<keyword evidence="5 9" id="KW-0028">Amino-acid biosynthesis</keyword>
<evidence type="ECO:0000256" key="6">
    <source>
        <dbReference type="ARBA" id="ARBA00022822"/>
    </source>
</evidence>
<dbReference type="InterPro" id="IPR044643">
    <property type="entry name" value="TrpF_fam"/>
</dbReference>
<keyword evidence="7 9" id="KW-0057">Aromatic amino acid biosynthesis</keyword>
<evidence type="ECO:0000256" key="7">
    <source>
        <dbReference type="ARBA" id="ARBA00023141"/>
    </source>
</evidence>
<proteinExistence type="inferred from homology"/>